<comment type="caution">
    <text evidence="3">The sequence shown here is derived from an EMBL/GenBank/DDBJ whole genome shotgun (WGS) entry which is preliminary data.</text>
</comment>
<reference evidence="3 4" key="1">
    <citation type="submission" date="2018-02" db="EMBL/GenBank/DDBJ databases">
        <title>Corynebacterium alimpuense sp. nov., a marine obligate actinomycete isolated from sediments of Valparaiso bay, Chile.</title>
        <authorList>
            <person name="Claverias F."/>
            <person name="Gonzales-Siles L."/>
            <person name="Salva-Serra F."/>
            <person name="Inganaes E."/>
            <person name="Molin K."/>
            <person name="Cumsille A."/>
            <person name="Undabarrena A."/>
            <person name="Couve E."/>
            <person name="Moore E.R.B."/>
            <person name="Gomila M."/>
            <person name="Camara B."/>
        </authorList>
    </citation>
    <scope>NUCLEOTIDE SEQUENCE [LARGE SCALE GENOMIC DNA]</scope>
    <source>
        <strain evidence="3 4">CCUG 69366</strain>
    </source>
</reference>
<evidence type="ECO:0000259" key="2">
    <source>
        <dbReference type="SMART" id="SM00867"/>
    </source>
</evidence>
<sequence length="178" mass="19003">MNNLNGTWILDTSHTAIGFSARHAMVTTVRGRFAEFDSTVVIDNENPAANSATAVIKTTSIDTGNADRDGHVRSADFFDVDNHPEITFAAKGFDIDADEGTVTGDLTIKGITKQVTLDVEIAGVEEDPFGNLRIGFEASTKINRKDFGIDFQAPLGSGGILVSESIKIQIDGSGIKQD</sequence>
<dbReference type="Proteomes" id="UP000266975">
    <property type="component" value="Unassembled WGS sequence"/>
</dbReference>
<dbReference type="SUPFAM" id="SSF101874">
    <property type="entry name" value="YceI-like"/>
    <property type="match status" value="1"/>
</dbReference>
<keyword evidence="4" id="KW-1185">Reference proteome</keyword>
<name>A0A3M8K777_9CORY</name>
<gene>
    <name evidence="3" type="ORF">C5L39_07890</name>
</gene>
<dbReference type="InterPro" id="IPR036761">
    <property type="entry name" value="TTHA0802/YceI-like_sf"/>
</dbReference>
<dbReference type="EMBL" id="PTJO01000005">
    <property type="protein sequence ID" value="RNE48422.1"/>
    <property type="molecule type" value="Genomic_DNA"/>
</dbReference>
<evidence type="ECO:0000313" key="4">
    <source>
        <dbReference type="Proteomes" id="UP000266975"/>
    </source>
</evidence>
<feature type="domain" description="Lipid/polyisoprenoid-binding YceI-like" evidence="2">
    <location>
        <begin position="7"/>
        <end position="175"/>
    </location>
</feature>
<accession>A0A3M8K777</accession>
<dbReference type="InterPro" id="IPR007372">
    <property type="entry name" value="Lipid/polyisoprenoid-bd_YceI"/>
</dbReference>
<dbReference type="Pfam" id="PF04264">
    <property type="entry name" value="YceI"/>
    <property type="match status" value="1"/>
</dbReference>
<evidence type="ECO:0000256" key="1">
    <source>
        <dbReference type="ARBA" id="ARBA00008812"/>
    </source>
</evidence>
<dbReference type="OrthoDB" id="9811006at2"/>
<comment type="similarity">
    <text evidence="1">Belongs to the UPF0312 family.</text>
</comment>
<evidence type="ECO:0000313" key="3">
    <source>
        <dbReference type="EMBL" id="RNE48422.1"/>
    </source>
</evidence>
<dbReference type="SMART" id="SM00867">
    <property type="entry name" value="YceI"/>
    <property type="match status" value="1"/>
</dbReference>
<protein>
    <submittedName>
        <fullName evidence="3">Polyisoprenoid-binding protein</fullName>
    </submittedName>
</protein>
<dbReference type="PANTHER" id="PTHR34406">
    <property type="entry name" value="PROTEIN YCEI"/>
    <property type="match status" value="1"/>
</dbReference>
<organism evidence="3 4">
    <name type="scientific">Corynebacterium alimapuense</name>
    <dbReference type="NCBI Taxonomy" id="1576874"/>
    <lineage>
        <taxon>Bacteria</taxon>
        <taxon>Bacillati</taxon>
        <taxon>Actinomycetota</taxon>
        <taxon>Actinomycetes</taxon>
        <taxon>Mycobacteriales</taxon>
        <taxon>Corynebacteriaceae</taxon>
        <taxon>Corynebacterium</taxon>
    </lineage>
</organism>
<dbReference type="RefSeq" id="WP_123048355.1">
    <property type="nucleotide sequence ID" value="NZ_PTJO01000005.1"/>
</dbReference>
<proteinExistence type="inferred from homology"/>
<dbReference type="AlphaFoldDB" id="A0A3M8K777"/>
<dbReference type="PANTHER" id="PTHR34406:SF1">
    <property type="entry name" value="PROTEIN YCEI"/>
    <property type="match status" value="1"/>
</dbReference>
<dbReference type="Gene3D" id="2.40.128.110">
    <property type="entry name" value="Lipid/polyisoprenoid-binding, YceI-like"/>
    <property type="match status" value="1"/>
</dbReference>